<evidence type="ECO:0000313" key="12">
    <source>
        <dbReference type="EMBL" id="KZS05873.1"/>
    </source>
</evidence>
<dbReference type="GO" id="GO:0000045">
    <property type="term" value="P:autophagosome assembly"/>
    <property type="evidence" value="ECO:0007669"/>
    <property type="project" value="TreeGrafter"/>
</dbReference>
<keyword evidence="4 11" id="KW-0963">Cytoplasm</keyword>
<sequence length="475" mass="54657">MAFLSRRSVACESNRHSYQDLSLAHSQLLLSDSHSSTDSPISHDAEQCPQNKTEKTKEPEDGDRVKTKLISMWNNVRYSWNFKSKAHFAKDSPIWLLGRIYHQSLKTDDSTSLPTNNFEALKNDFYSRIWLTYRKEFPVLNGSYYTSDCGWGCMLRSGQMLLAQALVCHFLGRDWRWNENGAQEQQTLQESLHRMIIQWFGDKPSPACPLSIHQMVSQGHISAGKRPGDWYGPSSVSYIIKQILERATDTYPELDTLRVYVAQDCTVYLDDVKQSCSKTCNYEYDDAEYEMIDDQWKSLVLLIPLRLGGERMNPTYDSCLKGLLSLEQCIGIIGGKPKHSQYFIGWQDDYLIHLDPHHCQEMVDVLIPNFQLKSFHCHELRKTSLKQVDPSCCVGFYLRSQRDFEEFRRNVQHYLVPTQNKGDYPIFVFSNGSSPHLDDAWFHQDEDSLSPAASQPSSSGPATVGDNYLDDFEFL</sequence>
<dbReference type="GO" id="GO:0004197">
    <property type="term" value="F:cysteine-type endopeptidase activity"/>
    <property type="evidence" value="ECO:0007669"/>
    <property type="project" value="TreeGrafter"/>
</dbReference>
<dbReference type="Proteomes" id="UP000076858">
    <property type="component" value="Unassembled WGS sequence"/>
</dbReference>
<dbReference type="SUPFAM" id="SSF54001">
    <property type="entry name" value="Cysteine proteinases"/>
    <property type="match status" value="1"/>
</dbReference>
<keyword evidence="13" id="KW-1185">Reference proteome</keyword>
<evidence type="ECO:0000256" key="5">
    <source>
        <dbReference type="ARBA" id="ARBA00022670"/>
    </source>
</evidence>
<evidence type="ECO:0000256" key="4">
    <source>
        <dbReference type="ARBA" id="ARBA00022490"/>
    </source>
</evidence>
<dbReference type="GO" id="GO:0019786">
    <property type="term" value="F:protein-phosphatidylethanolamide deconjugating activity"/>
    <property type="evidence" value="ECO:0007669"/>
    <property type="project" value="InterPro"/>
</dbReference>
<dbReference type="GO" id="GO:0034727">
    <property type="term" value="P:piecemeal microautophagy of the nucleus"/>
    <property type="evidence" value="ECO:0007669"/>
    <property type="project" value="TreeGrafter"/>
</dbReference>
<evidence type="ECO:0000256" key="1">
    <source>
        <dbReference type="ARBA" id="ARBA00004496"/>
    </source>
</evidence>
<keyword evidence="8 11" id="KW-0653">Protein transport</keyword>
<dbReference type="GO" id="GO:0015031">
    <property type="term" value="P:protein transport"/>
    <property type="evidence" value="ECO:0007669"/>
    <property type="project" value="UniProtKB-KW"/>
</dbReference>
<proteinExistence type="inferred from homology"/>
<evidence type="ECO:0000256" key="8">
    <source>
        <dbReference type="ARBA" id="ARBA00022927"/>
    </source>
</evidence>
<evidence type="ECO:0000256" key="9">
    <source>
        <dbReference type="ARBA" id="ARBA00023006"/>
    </source>
</evidence>
<comment type="catalytic activity">
    <reaction evidence="10">
        <text>[protein]-C-terminal L-amino acid-glycyl-phosphatidylethanolamide + H2O = [protein]-C-terminal L-amino acid-glycine + a 1,2-diacyl-sn-glycero-3-phosphoethanolamine</text>
        <dbReference type="Rhea" id="RHEA:67548"/>
        <dbReference type="Rhea" id="RHEA-COMP:17323"/>
        <dbReference type="Rhea" id="RHEA-COMP:17324"/>
        <dbReference type="ChEBI" id="CHEBI:15377"/>
        <dbReference type="ChEBI" id="CHEBI:64612"/>
        <dbReference type="ChEBI" id="CHEBI:172940"/>
        <dbReference type="ChEBI" id="CHEBI:172941"/>
    </reaction>
    <physiologicalReaction direction="left-to-right" evidence="10">
        <dbReference type="Rhea" id="RHEA:67549"/>
    </physiologicalReaction>
</comment>
<accession>A0A0P5S5Q6</accession>
<reference evidence="12 13" key="1">
    <citation type="submission" date="2016-03" db="EMBL/GenBank/DDBJ databases">
        <title>EvidentialGene: Evidence-directed Construction of Genes on Genomes.</title>
        <authorList>
            <person name="Gilbert D.G."/>
            <person name="Choi J.-H."/>
            <person name="Mockaitis K."/>
            <person name="Colbourne J."/>
            <person name="Pfrender M."/>
        </authorList>
    </citation>
    <scope>NUCLEOTIDE SEQUENCE [LARGE SCALE GENOMIC DNA]</scope>
    <source>
        <strain evidence="12 13">Xinb3</strain>
        <tissue evidence="12">Complete organism</tissue>
    </source>
</reference>
<keyword evidence="6 11" id="KW-0378">Hydrolase</keyword>
<dbReference type="AlphaFoldDB" id="A0A0P5S5Q6"/>
<dbReference type="GO" id="GO:0000423">
    <property type="term" value="P:mitophagy"/>
    <property type="evidence" value="ECO:0007669"/>
    <property type="project" value="TreeGrafter"/>
</dbReference>
<comment type="subcellular location">
    <subcellularLocation>
        <location evidence="1 11">Cytoplasm</location>
    </subcellularLocation>
</comment>
<evidence type="ECO:0000256" key="10">
    <source>
        <dbReference type="ARBA" id="ARBA00029362"/>
    </source>
</evidence>
<dbReference type="GO" id="GO:0035973">
    <property type="term" value="P:aggrephagy"/>
    <property type="evidence" value="ECO:0007669"/>
    <property type="project" value="TreeGrafter"/>
</dbReference>
<evidence type="ECO:0000313" key="13">
    <source>
        <dbReference type="Proteomes" id="UP000076858"/>
    </source>
</evidence>
<gene>
    <name evidence="12" type="ORF">APZ42_030853</name>
</gene>
<comment type="function">
    <text evidence="11">Cysteine protease that plays a key role in autophagy by mediating both proteolytic activation and delipidation of ATG8 family proteins.</text>
</comment>
<keyword evidence="9 11" id="KW-0072">Autophagy</keyword>
<dbReference type="InterPro" id="IPR005078">
    <property type="entry name" value="Peptidase_C54"/>
</dbReference>
<dbReference type="PANTHER" id="PTHR22624">
    <property type="entry name" value="CYSTEINE PROTEASE ATG4"/>
    <property type="match status" value="1"/>
</dbReference>
<evidence type="ECO:0000256" key="3">
    <source>
        <dbReference type="ARBA" id="ARBA00022448"/>
    </source>
</evidence>
<keyword evidence="3" id="KW-0813">Transport</keyword>
<organism evidence="12 13">
    <name type="scientific">Daphnia magna</name>
    <dbReference type="NCBI Taxonomy" id="35525"/>
    <lineage>
        <taxon>Eukaryota</taxon>
        <taxon>Metazoa</taxon>
        <taxon>Ecdysozoa</taxon>
        <taxon>Arthropoda</taxon>
        <taxon>Crustacea</taxon>
        <taxon>Branchiopoda</taxon>
        <taxon>Diplostraca</taxon>
        <taxon>Cladocera</taxon>
        <taxon>Anomopoda</taxon>
        <taxon>Daphniidae</taxon>
        <taxon>Daphnia</taxon>
    </lineage>
</organism>
<protein>
    <recommendedName>
        <fullName evidence="11">Cysteine protease</fullName>
        <ecNumber evidence="11">3.4.22.-</ecNumber>
    </recommendedName>
</protein>
<dbReference type="GO" id="GO:0016485">
    <property type="term" value="P:protein processing"/>
    <property type="evidence" value="ECO:0007669"/>
    <property type="project" value="TreeGrafter"/>
</dbReference>
<comment type="caution">
    <text evidence="12">The sequence shown here is derived from an EMBL/GenBank/DDBJ whole genome shotgun (WGS) entry which is preliminary data.</text>
</comment>
<evidence type="ECO:0000256" key="11">
    <source>
        <dbReference type="RuleBase" id="RU363115"/>
    </source>
</evidence>
<evidence type="ECO:0000256" key="7">
    <source>
        <dbReference type="ARBA" id="ARBA00022807"/>
    </source>
</evidence>
<evidence type="ECO:0000256" key="6">
    <source>
        <dbReference type="ARBA" id="ARBA00022801"/>
    </source>
</evidence>
<evidence type="ECO:0000256" key="2">
    <source>
        <dbReference type="ARBA" id="ARBA00010958"/>
    </source>
</evidence>
<dbReference type="EC" id="3.4.22.-" evidence="11"/>
<dbReference type="Pfam" id="PF03416">
    <property type="entry name" value="Peptidase_C54"/>
    <property type="match status" value="1"/>
</dbReference>
<dbReference type="InterPro" id="IPR046792">
    <property type="entry name" value="Peptidase_C54_cat"/>
</dbReference>
<dbReference type="OrthoDB" id="2960936at2759"/>
<keyword evidence="7" id="KW-0788">Thiol protease</keyword>
<keyword evidence="5 11" id="KW-0645">Protease</keyword>
<dbReference type="InterPro" id="IPR038765">
    <property type="entry name" value="Papain-like_cys_pep_sf"/>
</dbReference>
<dbReference type="STRING" id="35525.A0A0P5S5Q6"/>
<name>A0A0P5S5Q6_9CRUS</name>
<dbReference type="GO" id="GO:0005737">
    <property type="term" value="C:cytoplasm"/>
    <property type="evidence" value="ECO:0007669"/>
    <property type="project" value="UniProtKB-SubCell"/>
</dbReference>
<comment type="similarity">
    <text evidence="2 11">Belongs to the peptidase C54 family.</text>
</comment>
<dbReference type="PANTHER" id="PTHR22624:SF52">
    <property type="entry name" value="CYSTEINE PROTEASE"/>
    <property type="match status" value="1"/>
</dbReference>
<dbReference type="EMBL" id="LRGB01002860">
    <property type="protein sequence ID" value="KZS05873.1"/>
    <property type="molecule type" value="Genomic_DNA"/>
</dbReference>